<accession>A0A9Q1ELI4</accession>
<evidence type="ECO:0000256" key="1">
    <source>
        <dbReference type="SAM" id="MobiDB-lite"/>
    </source>
</evidence>
<dbReference type="AlphaFoldDB" id="A0A9Q1ELI4"/>
<organism evidence="2 3">
    <name type="scientific">Synaphobranchus kaupii</name>
    <name type="common">Kaup's arrowtooth eel</name>
    <dbReference type="NCBI Taxonomy" id="118154"/>
    <lineage>
        <taxon>Eukaryota</taxon>
        <taxon>Metazoa</taxon>
        <taxon>Chordata</taxon>
        <taxon>Craniata</taxon>
        <taxon>Vertebrata</taxon>
        <taxon>Euteleostomi</taxon>
        <taxon>Actinopterygii</taxon>
        <taxon>Neopterygii</taxon>
        <taxon>Teleostei</taxon>
        <taxon>Anguilliformes</taxon>
        <taxon>Synaphobranchidae</taxon>
        <taxon>Synaphobranchus</taxon>
    </lineage>
</organism>
<evidence type="ECO:0000313" key="3">
    <source>
        <dbReference type="Proteomes" id="UP001152622"/>
    </source>
</evidence>
<evidence type="ECO:0000313" key="2">
    <source>
        <dbReference type="EMBL" id="KAJ8341013.1"/>
    </source>
</evidence>
<gene>
    <name evidence="2" type="ORF">SKAU_G00333040</name>
</gene>
<comment type="caution">
    <text evidence="2">The sequence shown here is derived from an EMBL/GenBank/DDBJ whole genome shotgun (WGS) entry which is preliminary data.</text>
</comment>
<proteinExistence type="predicted"/>
<sequence>MDDAISPERPETTDRFTLSFSTHRLGSQAWCKHIGLGTGPPPARTPVNKERGPDTPIRPFFPAQHRNVAWEELTELGARPALL</sequence>
<dbReference type="EMBL" id="JAINUF010000015">
    <property type="protein sequence ID" value="KAJ8341013.1"/>
    <property type="molecule type" value="Genomic_DNA"/>
</dbReference>
<dbReference type="Proteomes" id="UP001152622">
    <property type="component" value="Chromosome 15"/>
</dbReference>
<name>A0A9Q1ELI4_SYNKA</name>
<feature type="region of interest" description="Disordered" evidence="1">
    <location>
        <begin position="35"/>
        <end position="60"/>
    </location>
</feature>
<protein>
    <submittedName>
        <fullName evidence="2">Uncharacterized protein</fullName>
    </submittedName>
</protein>
<keyword evidence="3" id="KW-1185">Reference proteome</keyword>
<reference evidence="2" key="1">
    <citation type="journal article" date="2023" name="Science">
        <title>Genome structures resolve the early diversification of teleost fishes.</title>
        <authorList>
            <person name="Parey E."/>
            <person name="Louis A."/>
            <person name="Montfort J."/>
            <person name="Bouchez O."/>
            <person name="Roques C."/>
            <person name="Iampietro C."/>
            <person name="Lluch J."/>
            <person name="Castinel A."/>
            <person name="Donnadieu C."/>
            <person name="Desvignes T."/>
            <person name="Floi Bucao C."/>
            <person name="Jouanno E."/>
            <person name="Wen M."/>
            <person name="Mejri S."/>
            <person name="Dirks R."/>
            <person name="Jansen H."/>
            <person name="Henkel C."/>
            <person name="Chen W.J."/>
            <person name="Zahm M."/>
            <person name="Cabau C."/>
            <person name="Klopp C."/>
            <person name="Thompson A.W."/>
            <person name="Robinson-Rechavi M."/>
            <person name="Braasch I."/>
            <person name="Lecointre G."/>
            <person name="Bobe J."/>
            <person name="Postlethwait J.H."/>
            <person name="Berthelot C."/>
            <person name="Roest Crollius H."/>
            <person name="Guiguen Y."/>
        </authorList>
    </citation>
    <scope>NUCLEOTIDE SEQUENCE</scope>
    <source>
        <strain evidence="2">WJC10195</strain>
    </source>
</reference>